<dbReference type="CDD" id="cd11032">
    <property type="entry name" value="P450_EryK-like"/>
    <property type="match status" value="1"/>
</dbReference>
<evidence type="ECO:0000256" key="4">
    <source>
        <dbReference type="ARBA" id="ARBA00023002"/>
    </source>
</evidence>
<dbReference type="PRINTS" id="PR00359">
    <property type="entry name" value="BP450"/>
</dbReference>
<dbReference type="PANTHER" id="PTHR46696">
    <property type="entry name" value="P450, PUTATIVE (EUROFUNG)-RELATED"/>
    <property type="match status" value="1"/>
</dbReference>
<evidence type="ECO:0000256" key="1">
    <source>
        <dbReference type="ARBA" id="ARBA00010617"/>
    </source>
</evidence>
<evidence type="ECO:0000256" key="2">
    <source>
        <dbReference type="ARBA" id="ARBA00022617"/>
    </source>
</evidence>
<organism evidence="8 9">
    <name type="scientific">Streptomyces phyllanthi</name>
    <dbReference type="NCBI Taxonomy" id="1803180"/>
    <lineage>
        <taxon>Bacteria</taxon>
        <taxon>Bacillati</taxon>
        <taxon>Actinomycetota</taxon>
        <taxon>Actinomycetes</taxon>
        <taxon>Kitasatosporales</taxon>
        <taxon>Streptomycetaceae</taxon>
        <taxon>Streptomyces</taxon>
    </lineage>
</organism>
<evidence type="ECO:0000313" key="9">
    <source>
        <dbReference type="Proteomes" id="UP000326979"/>
    </source>
</evidence>
<protein>
    <submittedName>
        <fullName evidence="8">Cytochrome P450</fullName>
    </submittedName>
</protein>
<dbReference type="Proteomes" id="UP000326979">
    <property type="component" value="Unassembled WGS sequence"/>
</dbReference>
<comment type="similarity">
    <text evidence="1 7">Belongs to the cytochrome P450 family.</text>
</comment>
<evidence type="ECO:0000256" key="3">
    <source>
        <dbReference type="ARBA" id="ARBA00022723"/>
    </source>
</evidence>
<keyword evidence="3 7" id="KW-0479">Metal-binding</keyword>
<keyword evidence="5 7" id="KW-0408">Iron</keyword>
<dbReference type="PANTHER" id="PTHR46696:SF1">
    <property type="entry name" value="CYTOCHROME P450 YJIB-RELATED"/>
    <property type="match status" value="1"/>
</dbReference>
<dbReference type="GO" id="GO:0020037">
    <property type="term" value="F:heme binding"/>
    <property type="evidence" value="ECO:0007669"/>
    <property type="project" value="InterPro"/>
</dbReference>
<keyword evidence="9" id="KW-1185">Reference proteome</keyword>
<dbReference type="OrthoDB" id="4133219at2"/>
<dbReference type="GO" id="GO:0005506">
    <property type="term" value="F:iron ion binding"/>
    <property type="evidence" value="ECO:0007669"/>
    <property type="project" value="InterPro"/>
</dbReference>
<reference evidence="8 9" key="1">
    <citation type="submission" date="2019-07" db="EMBL/GenBank/DDBJ databases">
        <title>New species of Amycolatopsis and Streptomyces.</title>
        <authorList>
            <person name="Duangmal K."/>
            <person name="Teo W.F.A."/>
            <person name="Lipun K."/>
        </authorList>
    </citation>
    <scope>NUCLEOTIDE SEQUENCE [LARGE SCALE GENOMIC DNA]</scope>
    <source>
        <strain evidence="8 9">TISTR 2346</strain>
    </source>
</reference>
<dbReference type="Pfam" id="PF00067">
    <property type="entry name" value="p450"/>
    <property type="match status" value="1"/>
</dbReference>
<comment type="caution">
    <text evidence="8">The sequence shown here is derived from an EMBL/GenBank/DDBJ whole genome shotgun (WGS) entry which is preliminary data.</text>
</comment>
<dbReference type="GO" id="GO:0004497">
    <property type="term" value="F:monooxygenase activity"/>
    <property type="evidence" value="ECO:0007669"/>
    <property type="project" value="UniProtKB-KW"/>
</dbReference>
<dbReference type="InterPro" id="IPR017972">
    <property type="entry name" value="Cyt_P450_CS"/>
</dbReference>
<evidence type="ECO:0000256" key="5">
    <source>
        <dbReference type="ARBA" id="ARBA00023004"/>
    </source>
</evidence>
<dbReference type="GO" id="GO:0016705">
    <property type="term" value="F:oxidoreductase activity, acting on paired donors, with incorporation or reduction of molecular oxygen"/>
    <property type="evidence" value="ECO:0007669"/>
    <property type="project" value="InterPro"/>
</dbReference>
<evidence type="ECO:0000313" key="8">
    <source>
        <dbReference type="EMBL" id="MPY41096.1"/>
    </source>
</evidence>
<dbReference type="FunFam" id="1.10.630.10:FF:000018">
    <property type="entry name" value="Cytochrome P450 monooxygenase"/>
    <property type="match status" value="1"/>
</dbReference>
<keyword evidence="6 7" id="KW-0503">Monooxygenase</keyword>
<keyword evidence="4 7" id="KW-0560">Oxidoreductase</keyword>
<keyword evidence="2 7" id="KW-0349">Heme</keyword>
<dbReference type="EMBL" id="VJZE01000081">
    <property type="protein sequence ID" value="MPY41096.1"/>
    <property type="molecule type" value="Genomic_DNA"/>
</dbReference>
<accession>A0A5N8W2G0</accession>
<dbReference type="InterPro" id="IPR001128">
    <property type="entry name" value="Cyt_P450"/>
</dbReference>
<dbReference type="AlphaFoldDB" id="A0A5N8W2G0"/>
<evidence type="ECO:0000256" key="6">
    <source>
        <dbReference type="ARBA" id="ARBA00023033"/>
    </source>
</evidence>
<sequence length="379" mass="42367">MRGEQPPGRVVRDEGKGVWNVYGWEECRQVLGDPEVFSSDLSVLVPEDKRQVLPGNLTTTDPPEHTQLRRLVSGVFTRGVVAALEPRIKELTHELLRDVEPGGTFDLVDTLAHPLPVIVIAELLGVPAEDRGLFREWVGKLLENNQAFSTGEETPELIAQREETMRQIGNLSGYLREHVESRRTAPREDLLTRLVEAEVDGTRLSTTEAVNFAFVLLVAGHITTTMLLGNTMLCLDANPDAMRAVREDRGRIPTAIEESLRLYSPLTVLRRVTTRPTRLGDAQLDTHQVVMAWTAAASRDERRFTAPHVFDLDRENPAHLAFGRGAHFCMGAPLARLEGRLALEILLDRFPGLRRDPDREPEFMPAGHVMGVETLHLLT</sequence>
<gene>
    <name evidence="8" type="ORF">FNH04_14615</name>
</gene>
<dbReference type="SUPFAM" id="SSF48264">
    <property type="entry name" value="Cytochrome P450"/>
    <property type="match status" value="1"/>
</dbReference>
<proteinExistence type="inferred from homology"/>
<dbReference type="Gene3D" id="1.10.630.10">
    <property type="entry name" value="Cytochrome P450"/>
    <property type="match status" value="1"/>
</dbReference>
<name>A0A5N8W2G0_9ACTN</name>
<dbReference type="PROSITE" id="PS00086">
    <property type="entry name" value="CYTOCHROME_P450"/>
    <property type="match status" value="1"/>
</dbReference>
<dbReference type="InterPro" id="IPR036396">
    <property type="entry name" value="Cyt_P450_sf"/>
</dbReference>
<dbReference type="InterPro" id="IPR002397">
    <property type="entry name" value="Cyt_P450_B"/>
</dbReference>
<evidence type="ECO:0000256" key="7">
    <source>
        <dbReference type="RuleBase" id="RU000461"/>
    </source>
</evidence>